<accession>A0A2W1JKD1</accession>
<evidence type="ECO:0000313" key="6">
    <source>
        <dbReference type="EMBL" id="PZD73829.1"/>
    </source>
</evidence>
<evidence type="ECO:0000256" key="3">
    <source>
        <dbReference type="ARBA" id="ARBA00023125"/>
    </source>
</evidence>
<name>A0A2W1JKD1_9CYAN</name>
<evidence type="ECO:0000259" key="5">
    <source>
        <dbReference type="PROSITE" id="PS50931"/>
    </source>
</evidence>
<reference evidence="6 7" key="1">
    <citation type="journal article" date="2018" name="Sci. Rep.">
        <title>A novel species of the marine cyanobacterium Acaryochloris with a unique pigment content and lifestyle.</title>
        <authorList>
            <person name="Partensky F."/>
            <person name="Six C."/>
            <person name="Ratin M."/>
            <person name="Garczarek L."/>
            <person name="Vaulot D."/>
            <person name="Probert I."/>
            <person name="Calteau A."/>
            <person name="Gourvil P."/>
            <person name="Marie D."/>
            <person name="Grebert T."/>
            <person name="Bouchier C."/>
            <person name="Le Panse S."/>
            <person name="Gachenot M."/>
            <person name="Rodriguez F."/>
            <person name="Garrido J.L."/>
        </authorList>
    </citation>
    <scope>NUCLEOTIDE SEQUENCE [LARGE SCALE GENOMIC DNA]</scope>
    <source>
        <strain evidence="6 7">RCC1774</strain>
    </source>
</reference>
<dbReference type="GO" id="GO:0003700">
    <property type="term" value="F:DNA-binding transcription factor activity"/>
    <property type="evidence" value="ECO:0007669"/>
    <property type="project" value="InterPro"/>
</dbReference>
<dbReference type="PANTHER" id="PTHR30537:SF5">
    <property type="entry name" value="HTH-TYPE TRANSCRIPTIONAL ACTIVATOR TTDR-RELATED"/>
    <property type="match status" value="1"/>
</dbReference>
<gene>
    <name evidence="6" type="primary">dmlR_3</name>
    <name evidence="6" type="ORF">C1752_01608</name>
</gene>
<dbReference type="RefSeq" id="WP_110985581.1">
    <property type="nucleotide sequence ID" value="NZ_CAWNWM010000004.1"/>
</dbReference>
<dbReference type="GO" id="GO:0043565">
    <property type="term" value="F:sequence-specific DNA binding"/>
    <property type="evidence" value="ECO:0007669"/>
    <property type="project" value="TreeGrafter"/>
</dbReference>
<dbReference type="InterPro" id="IPR005119">
    <property type="entry name" value="LysR_subst-bd"/>
</dbReference>
<keyword evidence="7" id="KW-1185">Reference proteome</keyword>
<dbReference type="Proteomes" id="UP000248857">
    <property type="component" value="Unassembled WGS sequence"/>
</dbReference>
<comment type="similarity">
    <text evidence="1">Belongs to the LysR transcriptional regulatory family.</text>
</comment>
<dbReference type="CDD" id="cd08422">
    <property type="entry name" value="PBP2_CrgA_like"/>
    <property type="match status" value="1"/>
</dbReference>
<dbReference type="Pfam" id="PF03466">
    <property type="entry name" value="LysR_substrate"/>
    <property type="match status" value="1"/>
</dbReference>
<dbReference type="Gene3D" id="3.40.190.290">
    <property type="match status" value="1"/>
</dbReference>
<dbReference type="InterPro" id="IPR000847">
    <property type="entry name" value="LysR_HTH_N"/>
</dbReference>
<comment type="caution">
    <text evidence="6">The sequence shown here is derived from an EMBL/GenBank/DDBJ whole genome shotgun (WGS) entry which is preliminary data.</text>
</comment>
<evidence type="ECO:0000313" key="7">
    <source>
        <dbReference type="Proteomes" id="UP000248857"/>
    </source>
</evidence>
<feature type="domain" description="HTH lysR-type" evidence="5">
    <location>
        <begin position="1"/>
        <end position="59"/>
    </location>
</feature>
<dbReference type="SUPFAM" id="SSF53850">
    <property type="entry name" value="Periplasmic binding protein-like II"/>
    <property type="match status" value="1"/>
</dbReference>
<dbReference type="Gene3D" id="1.10.10.10">
    <property type="entry name" value="Winged helix-like DNA-binding domain superfamily/Winged helix DNA-binding domain"/>
    <property type="match status" value="1"/>
</dbReference>
<dbReference type="SUPFAM" id="SSF46785">
    <property type="entry name" value="Winged helix' DNA-binding domain"/>
    <property type="match status" value="1"/>
</dbReference>
<sequence length="306" mass="34305">MDQFSAMRAFTRVAATGSFSEASRQLGVAVSSVTRQVNALEAMLNTQLFNRSTRSVTLTPQGRRYYDKAILILQDVEAANLSVSEQDEIPRGLLRVSLPVAFGRLHIAPLLGDFLSQYPEMQLDLIFSDGLANPVEEALDLVIRICNLDRSGVNWILRKLTSHTRKVCASPSYLQEHGIPMHPDDLADHNCLCFSYSIGHDTWRFKRDSEICEVKVNGSLVANNSEVLRQLCLEGAGLILMPTWLIGEDICEGRLQTVLDDFQFYPHTDVDTGVYALYLPNRRHSLRVKTFVDYLTQRLSHSSASG</sequence>
<evidence type="ECO:0000256" key="1">
    <source>
        <dbReference type="ARBA" id="ARBA00009437"/>
    </source>
</evidence>
<organism evidence="6 7">
    <name type="scientific">Acaryochloris thomasi RCC1774</name>
    <dbReference type="NCBI Taxonomy" id="1764569"/>
    <lineage>
        <taxon>Bacteria</taxon>
        <taxon>Bacillati</taxon>
        <taxon>Cyanobacteriota</taxon>
        <taxon>Cyanophyceae</taxon>
        <taxon>Acaryochloridales</taxon>
        <taxon>Acaryochloridaceae</taxon>
        <taxon>Acaryochloris</taxon>
        <taxon>Acaryochloris thomasi</taxon>
    </lineage>
</organism>
<dbReference type="GO" id="GO:0006351">
    <property type="term" value="P:DNA-templated transcription"/>
    <property type="evidence" value="ECO:0007669"/>
    <property type="project" value="TreeGrafter"/>
</dbReference>
<dbReference type="Pfam" id="PF00126">
    <property type="entry name" value="HTH_1"/>
    <property type="match status" value="1"/>
</dbReference>
<dbReference type="OrthoDB" id="9786526at2"/>
<dbReference type="EMBL" id="PQWO01000004">
    <property type="protein sequence ID" value="PZD73829.1"/>
    <property type="molecule type" value="Genomic_DNA"/>
</dbReference>
<dbReference type="InterPro" id="IPR036390">
    <property type="entry name" value="WH_DNA-bd_sf"/>
</dbReference>
<dbReference type="FunFam" id="1.10.10.10:FF:000001">
    <property type="entry name" value="LysR family transcriptional regulator"/>
    <property type="match status" value="1"/>
</dbReference>
<evidence type="ECO:0000256" key="2">
    <source>
        <dbReference type="ARBA" id="ARBA00023015"/>
    </source>
</evidence>
<keyword evidence="3" id="KW-0238">DNA-binding</keyword>
<dbReference type="InterPro" id="IPR058163">
    <property type="entry name" value="LysR-type_TF_proteobact-type"/>
</dbReference>
<keyword evidence="2" id="KW-0805">Transcription regulation</keyword>
<dbReference type="PANTHER" id="PTHR30537">
    <property type="entry name" value="HTH-TYPE TRANSCRIPTIONAL REGULATOR"/>
    <property type="match status" value="1"/>
</dbReference>
<evidence type="ECO:0000256" key="4">
    <source>
        <dbReference type="ARBA" id="ARBA00023163"/>
    </source>
</evidence>
<keyword evidence="4" id="KW-0804">Transcription</keyword>
<dbReference type="AlphaFoldDB" id="A0A2W1JKD1"/>
<dbReference type="InterPro" id="IPR036388">
    <property type="entry name" value="WH-like_DNA-bd_sf"/>
</dbReference>
<proteinExistence type="inferred from homology"/>
<dbReference type="PROSITE" id="PS50931">
    <property type="entry name" value="HTH_LYSR"/>
    <property type="match status" value="1"/>
</dbReference>
<protein>
    <submittedName>
        <fullName evidence="6">HTH-type transcriptional regulator DmlR</fullName>
    </submittedName>
</protein>
<dbReference type="FunFam" id="3.40.190.290:FF:000001">
    <property type="entry name" value="Transcriptional regulator, LysR family"/>
    <property type="match status" value="1"/>
</dbReference>